<dbReference type="NCBIfam" id="TIGR03804">
    <property type="entry name" value="para_beta_helix"/>
    <property type="match status" value="7"/>
</dbReference>
<evidence type="ECO:0000256" key="2">
    <source>
        <dbReference type="ARBA" id="ARBA00004906"/>
    </source>
</evidence>
<dbReference type="Gene3D" id="2.160.20.10">
    <property type="entry name" value="Single-stranded right-handed beta-helix, Pectin lyase-like"/>
    <property type="match status" value="6"/>
</dbReference>
<dbReference type="PANTHER" id="PTHR22990">
    <property type="entry name" value="F-BOX ONLY PROTEIN"/>
    <property type="match status" value="1"/>
</dbReference>
<keyword evidence="3" id="KW-0964">Secreted</keyword>
<comment type="pathway">
    <text evidence="2">Protein modification; protein ubiquitination.</text>
</comment>
<evidence type="ECO:0000313" key="11">
    <source>
        <dbReference type="Proteomes" id="UP001582793"/>
    </source>
</evidence>
<dbReference type="SMART" id="SM00722">
    <property type="entry name" value="CASH"/>
    <property type="match status" value="4"/>
</dbReference>
<dbReference type="InterPro" id="IPR059226">
    <property type="entry name" value="Choice_anch_Q_dom"/>
</dbReference>
<reference evidence="10 11" key="1">
    <citation type="submission" date="2024-04" db="EMBL/GenBank/DDBJ databases">
        <title>Polymorphospora sp. isolated from Baiyangdian Lake in Xiong'an New Area.</title>
        <authorList>
            <person name="Zhang X."/>
            <person name="Liu J."/>
        </authorList>
    </citation>
    <scope>NUCLEOTIDE SEQUENCE [LARGE SCALE GENOMIC DNA]</scope>
    <source>
        <strain evidence="10 11">2-325</strain>
    </source>
</reference>
<dbReference type="InterPro" id="IPR051550">
    <property type="entry name" value="SCF-Subunits/Alg-Epimerases"/>
</dbReference>
<evidence type="ECO:0000256" key="3">
    <source>
        <dbReference type="ARBA" id="ARBA00022525"/>
    </source>
</evidence>
<dbReference type="InterPro" id="IPR006626">
    <property type="entry name" value="PbH1"/>
</dbReference>
<feature type="compositionally biased region" description="Pro residues" evidence="7">
    <location>
        <begin position="1505"/>
        <end position="1524"/>
    </location>
</feature>
<feature type="domain" description="Carbohydrate-binding/sugar hydrolysis" evidence="9">
    <location>
        <begin position="1100"/>
        <end position="1229"/>
    </location>
</feature>
<evidence type="ECO:0000313" key="10">
    <source>
        <dbReference type="EMBL" id="MFB6391781.1"/>
    </source>
</evidence>
<sequence length="2878" mass="293405">MAGIGTTITNARRGGATADRRRHGHRRRRTLVLAGLTAAGLLTTLLTVQPVWAVTFTVTSTADGVDANIGDGVCRTSANTCTLRAAIQEANATLPGDTIQVPAGTYQLTRPPAGDNGDATGDLDIVSPLTIVGAGDEHTVVDGGQPPAGAPPERRGLDRLLEIHDTAGNVTVSGLTLREGYDPEQGGALLSRSPGLLRLQDVAVLDSYAGVTGGGIDLDGEGRVEISGSVVRGNATGGDGGGIHNQHEVELTLTDTTVAGNTAGGDGGGVSSTSKTRLTVTRGTVSGNVAGGEGGGVLADSERATTVRGTVFTGNTAGDPVSGDGGGAGLYLGGSGGATVTGASFAENEAVAEGGGVAIHSGGPVTIGDSTVRDNHSDSGGGGIENSGMRVTLLRLTVTGNSAGTDGGGIESQGSGAFSIVDTSVSQNTATNGGGFANVADGTLHVTGSTFWDNRATEHGGGIYNASDADALIENTTSSGNVAQVAGGGLYTDADAGLRVVNVTVNRNVAPRGSGIGDEPGGSVNFPVEPSTSVILRNTIVAGNLHSPECSFAVGSEGGNLDSTDSCHLRGSRDRTNAGDPRIDAIADNGGPTMTHALQVDSFALDGGVAPCGTVDQRGVTRPKNSGCDIGALEHEGPFPAADSTPPDTSVVSGPLFAAERATFRFAGTDDTTPAGELLFECRVLTNDPTDPTDPPDPTEPPDPEYIFVGCPNPYELLDIEMGQNTLEVRAIDRAGNVDPTPAVHVFTGGDDITPPETVFASTPPDPSVGRTAVFSFLGTDDLTPTNLIGYECRIDSTDEQAWLECASPWSFANLTTGTHTVQVRAVDEGDNVDPTPATYTWTVSSPVDCDTANVILGADADAYVDESVTNQNFGIAEALTVRSSAPGEDARTLVRFPLPTDVPAACELTGATLRLYGDGDGGRTLEAAAAGAPWSEMQVTWANQPPAVGPAATTTSGGGFREWDVTGQVAAMLAGGANHGFAIRDAAEEGDGAESSFASRNTVAEPPQVPQLVLRFDGPGAPQPPPPPAPVPTTVTCGQVITHSILVRNDLTDCPLDGLVIGAPNVVVDLDGHTIDGPGYFLGQPGSPVELPELGLPAGIRNVGFENVVVTGGTVRQFGYGVVLMAGTRFNRISGLTVRENAVAGVELADADDGRNANEVSDNVFDANEIGLAVVAGAENSVVRDNTFTGNLGVAVHMRDASGHLVEGNTVSGVTADPTIGSDGGFLLEDARDNRLLDNTLADTGDGGIIVSDGSHRNRVEGNTMIRTGDAGVSVEDSDGNQVTGNVAHLASDVGVGLSGAAGTVVRGNDVRFNPGGVALEESSDNLVQSNDASRSGGAGISVGAGSLRNRILDNTVHGSAGGGISVDGAAVDPEGNPLDGNTVERNSVVGNQGDGISVAEAGHRLAGNTAHHNAAFGIDAAEGTVDGGGNTAGGNGEPEQCQGVVCGPGTPGAPPTADQTAPDTVLTTTPPNPSSSLASVHFGFSGTDDTGPPTALRFQCRLDPPPDPPAPEPEPGEPPQPPDVDNWVECVSLTTYHFLFAGVHRFEVRAVDPADNVDLTPATYTWTVAAVPPGPDTTPPNTTIFSMPDLASTSPVATFGFRGSDNASPGPNLRYECRIDTGTFDPCLSPKSYAGLALGGHTFEVRAVDLAGNADPTPATYTWTISQAPADTTPPDTTIDSAPDASTVATGATFTFSAGEPGSTFECSLDGAAFAACTSPQVYTGLWATDHEFRVRATDPSGNTDPTPAAHAWTVRPAPVPSAVTCGQTLTRSVLLTNGLTNCAGDGLVVGAAGITVDLNGFAVDGVGQGNGIRNNGHDQVTITNGTVREFDHGVQLNAGTAGNIVDGLTLEENQEAGIQLVDADNGTAGNLIRANQLTANADGIALTGGTRGTLIRDNTIGGSTLTGIHLDGGSGNRIEANRISGGSGTGVWLVGATGNTVTGNTVLDHSDAALTLEAAANDNRIEGNDLTGSEAGIVVADSGDNDIIANVATNHSDTGISLENSRGNVLRGNDVRFNSSGIDLAGSSGNRIESNDASDSSSGGIWLGDGSLDNVVTLNTASGNSAEGISVEAEVLPGSTDPGNVIDRNITNNNDSAGVYVGKAGHRISANTADNNNGWGIYAETGNVDGGGNRATGNSEPEQCHQIRCDGSAPTPPEVAPPDTVIVDEPPNPSNSTSASFTFTGIDDNTPLPELGFECRLDSTSETAWVECENPWTYGNLAPGTHTFEVRAVDLSDKVDPTPATYTWVVALSPPGVPPVTTISAGPPAQTAARSALFTFFANEPDATFECSLDGAPYADCVSPVFHEDLLPGTHEFRVRARDAEGNLEPTPATRAWTVTGPPVVTLVLAPEAEQTSTTATFAFVANEPVARFECSLDLAPFTTCVSPVEFTGLAIGDHYLRVRAVDLDGVTSTEEEMAEHEWEIVPGPDTTPPETTVDSGPADPATATSATFTFSGTDDVTAPAGLLFECRLDSQNEADFVECTSPHGYPNVDLPDDLAPGPHVFEVRAIDQEDNVDPTPARHEWTVAGTPAAPHTTIGAAPPPSTAGTTATFAFSASQPGVTFECALDGAPFAPCVSPASYTGLAVGDHEFAVRARTAGGVTDPTPAVFGWTVQPPPDTTAPQTSIATGPAQSTASPAATFTFTADEAGSTFECSLDAAPFGPCVSPAAYTGLAPGGHQFRVRATDAAGNVDATPATWSWTVTPPVTCATPGSVTLGANADSWVLQSSASSNYGTDSAIKVDTKAGSNARVLVRFNLPAIPSGCQVVGAKLRMYASSYKTGRTLQAVPLAATWSEANVRWNNQPATTGTPATVASGSGYREWTVTGQVGGMYAGGNFGFLIRDAVENGNGVEQGFHSREKGSDNPPRLVITFG</sequence>
<dbReference type="EMBL" id="JBCGDC010000003">
    <property type="protein sequence ID" value="MFB6391781.1"/>
    <property type="molecule type" value="Genomic_DNA"/>
</dbReference>
<evidence type="ECO:0000256" key="7">
    <source>
        <dbReference type="SAM" id="MobiDB-lite"/>
    </source>
</evidence>
<feature type="region of interest" description="Disordered" evidence="7">
    <location>
        <begin position="1429"/>
        <end position="1526"/>
    </location>
</feature>
<keyword evidence="4" id="KW-0732">Signal</keyword>
<feature type="region of interest" description="Disordered" evidence="7">
    <location>
        <begin position="1"/>
        <end position="26"/>
    </location>
</feature>
<feature type="domain" description="Carbohydrate-binding/sugar hydrolysis" evidence="9">
    <location>
        <begin position="1961"/>
        <end position="2105"/>
    </location>
</feature>
<dbReference type="InterPro" id="IPR006633">
    <property type="entry name" value="Carb-bd_sugar_hydrolysis-dom"/>
</dbReference>
<keyword evidence="11" id="KW-1185">Reference proteome</keyword>
<dbReference type="Pfam" id="PF24517">
    <property type="entry name" value="CBM96"/>
    <property type="match status" value="2"/>
</dbReference>
<keyword evidence="8" id="KW-0472">Membrane</keyword>
<dbReference type="NCBIfam" id="TIGR04214">
    <property type="entry name" value="CSLREA_Nterm"/>
    <property type="match status" value="1"/>
</dbReference>
<feature type="compositionally biased region" description="Gly residues" evidence="7">
    <location>
        <begin position="1429"/>
        <end position="1438"/>
    </location>
</feature>
<feature type="region of interest" description="Disordered" evidence="7">
    <location>
        <begin position="2153"/>
        <end position="2179"/>
    </location>
</feature>
<feature type="transmembrane region" description="Helical" evidence="8">
    <location>
        <begin position="30"/>
        <end position="52"/>
    </location>
</feature>
<evidence type="ECO:0000256" key="8">
    <source>
        <dbReference type="SAM" id="Phobius"/>
    </source>
</evidence>
<feature type="region of interest" description="Disordered" evidence="7">
    <location>
        <begin position="2429"/>
        <end position="2448"/>
    </location>
</feature>
<dbReference type="NCBIfam" id="NF041518">
    <property type="entry name" value="choice_anch_Q"/>
    <property type="match status" value="1"/>
</dbReference>
<dbReference type="RefSeq" id="WP_375732724.1">
    <property type="nucleotide sequence ID" value="NZ_JBCGDC010000003.1"/>
</dbReference>
<dbReference type="SUPFAM" id="SSF51126">
    <property type="entry name" value="Pectin lyase-like"/>
    <property type="match status" value="6"/>
</dbReference>
<evidence type="ECO:0000256" key="6">
    <source>
        <dbReference type="ARBA" id="ARBA00022786"/>
    </source>
</evidence>
<feature type="compositionally biased region" description="Polar residues" evidence="7">
    <location>
        <begin position="1"/>
        <end position="10"/>
    </location>
</feature>
<feature type="region of interest" description="Disordered" evidence="7">
    <location>
        <begin position="1363"/>
        <end position="1386"/>
    </location>
</feature>
<feature type="compositionally biased region" description="Polar residues" evidence="7">
    <location>
        <begin position="1467"/>
        <end position="1480"/>
    </location>
</feature>
<evidence type="ECO:0000259" key="9">
    <source>
        <dbReference type="SMART" id="SM00722"/>
    </source>
</evidence>
<feature type="compositionally biased region" description="Basic and acidic residues" evidence="7">
    <location>
        <begin position="565"/>
        <end position="581"/>
    </location>
</feature>
<accession>A0ABV5CIY9</accession>
<dbReference type="InterPro" id="IPR011050">
    <property type="entry name" value="Pectin_lyase_fold/virulence"/>
</dbReference>
<name>A0ABV5CIY9_9ACTN</name>
<evidence type="ECO:0000256" key="1">
    <source>
        <dbReference type="ARBA" id="ARBA00004613"/>
    </source>
</evidence>
<dbReference type="InterPro" id="IPR026457">
    <property type="entry name" value="CSLREA_Nterm"/>
</dbReference>
<feature type="region of interest" description="Disordered" evidence="7">
    <location>
        <begin position="1014"/>
        <end position="1034"/>
    </location>
</feature>
<keyword evidence="5" id="KW-0677">Repeat</keyword>
<comment type="subcellular location">
    <subcellularLocation>
        <location evidence="1">Secreted</location>
    </subcellularLocation>
</comment>
<dbReference type="PANTHER" id="PTHR22990:SF15">
    <property type="entry name" value="F-BOX ONLY PROTEIN 10"/>
    <property type="match status" value="1"/>
</dbReference>
<keyword evidence="6" id="KW-0833">Ubl conjugation pathway</keyword>
<evidence type="ECO:0000256" key="5">
    <source>
        <dbReference type="ARBA" id="ARBA00022737"/>
    </source>
</evidence>
<feature type="domain" description="Carbohydrate-binding/sugar hydrolysis" evidence="9">
    <location>
        <begin position="1260"/>
        <end position="1423"/>
    </location>
</feature>
<organism evidence="10 11">
    <name type="scientific">Polymorphospora lycopeni</name>
    <dbReference type="NCBI Taxonomy" id="3140240"/>
    <lineage>
        <taxon>Bacteria</taxon>
        <taxon>Bacillati</taxon>
        <taxon>Actinomycetota</taxon>
        <taxon>Actinomycetes</taxon>
        <taxon>Micromonosporales</taxon>
        <taxon>Micromonosporaceae</taxon>
        <taxon>Polymorphospora</taxon>
    </lineage>
</organism>
<dbReference type="NCBIfam" id="NF033679">
    <property type="entry name" value="DNRLRE_dom"/>
    <property type="match status" value="2"/>
</dbReference>
<evidence type="ECO:0000256" key="4">
    <source>
        <dbReference type="ARBA" id="ARBA00022729"/>
    </source>
</evidence>
<dbReference type="InterPro" id="IPR012334">
    <property type="entry name" value="Pectin_lyas_fold"/>
</dbReference>
<comment type="caution">
    <text evidence="10">The sequence shown here is derived from an EMBL/GenBank/DDBJ whole genome shotgun (WGS) entry which is preliminary data.</text>
</comment>
<proteinExistence type="predicted"/>
<dbReference type="Pfam" id="PF13229">
    <property type="entry name" value="Beta_helix"/>
    <property type="match status" value="3"/>
</dbReference>
<feature type="compositionally biased region" description="Low complexity" evidence="7">
    <location>
        <begin position="1457"/>
        <end position="1466"/>
    </location>
</feature>
<dbReference type="Gene3D" id="2.60.40.10">
    <property type="entry name" value="Immunoglobulins"/>
    <property type="match status" value="2"/>
</dbReference>
<dbReference type="SMART" id="SM00710">
    <property type="entry name" value="PbH1"/>
    <property type="match status" value="35"/>
</dbReference>
<feature type="compositionally biased region" description="Pro residues" evidence="7">
    <location>
        <begin position="1022"/>
        <end position="1032"/>
    </location>
</feature>
<keyword evidence="8" id="KW-1133">Transmembrane helix</keyword>
<feature type="region of interest" description="Disordered" evidence="7">
    <location>
        <begin position="561"/>
        <end position="581"/>
    </location>
</feature>
<dbReference type="InterPro" id="IPR039448">
    <property type="entry name" value="Beta_helix"/>
</dbReference>
<feature type="region of interest" description="Disordered" evidence="7">
    <location>
        <begin position="631"/>
        <end position="650"/>
    </location>
</feature>
<gene>
    <name evidence="10" type="ORF">AAFH96_01510</name>
</gene>
<dbReference type="InterPro" id="IPR007742">
    <property type="entry name" value="NosD_dom"/>
</dbReference>
<dbReference type="InterPro" id="IPR055372">
    <property type="entry name" value="CBM96"/>
</dbReference>
<dbReference type="InterPro" id="IPR022441">
    <property type="entry name" value="Para_beta_helix_rpt-2"/>
</dbReference>
<dbReference type="InterPro" id="IPR013783">
    <property type="entry name" value="Ig-like_fold"/>
</dbReference>
<protein>
    <submittedName>
        <fullName evidence="10">Right-handed parallel beta-helix repeat-containing protein</fullName>
    </submittedName>
</protein>
<dbReference type="Proteomes" id="UP001582793">
    <property type="component" value="Unassembled WGS sequence"/>
</dbReference>
<feature type="domain" description="Carbohydrate-binding/sugar hydrolysis" evidence="9">
    <location>
        <begin position="1793"/>
        <end position="1937"/>
    </location>
</feature>
<dbReference type="Pfam" id="PF05048">
    <property type="entry name" value="NosD"/>
    <property type="match status" value="1"/>
</dbReference>
<keyword evidence="8" id="KW-0812">Transmembrane</keyword>